<gene>
    <name evidence="1" type="ORF">F945_03431</name>
</gene>
<protein>
    <submittedName>
        <fullName evidence="1">Uncharacterized protein</fullName>
    </submittedName>
</protein>
<sequence length="244" mass="28687">MSDEEVKENLIKNQLIKNKNLEQLNDYGVLLIYDRKYQQAIDIFNMIERQHPNLAKTAANLGTAYELNQQFEQAKHWIVEGISRDPNIHEGSEWIHVKILDAQLAQQKDHTWIQKNDVLGLDFGSKAAPLEKIKSVKFNEKSYDLDTILEHSKIQMQQRLQFVHHDPITAQILFNMANIEVVRYRTEDDSTVSLYRLANSLDYQDAELIEARQSYIRDSKWYKFKLMMVRITMHLKQVIQSLIA</sequence>
<keyword evidence="2" id="KW-1185">Reference proteome</keyword>
<dbReference type="STRING" id="632955.GCA_000829675_01492"/>
<dbReference type="Proteomes" id="UP000014568">
    <property type="component" value="Unassembled WGS sequence"/>
</dbReference>
<dbReference type="InterPro" id="IPR011990">
    <property type="entry name" value="TPR-like_helical_dom_sf"/>
</dbReference>
<proteinExistence type="predicted"/>
<dbReference type="HOGENOM" id="CLU_1014220_0_0_6"/>
<name>S3MV24_9GAMM</name>
<dbReference type="EMBL" id="ATGI01000038">
    <property type="protein sequence ID" value="EPF70408.1"/>
    <property type="molecule type" value="Genomic_DNA"/>
</dbReference>
<dbReference type="SUPFAM" id="SSF48452">
    <property type="entry name" value="TPR-like"/>
    <property type="match status" value="1"/>
</dbReference>
<dbReference type="AlphaFoldDB" id="S3MV24"/>
<dbReference type="PATRIC" id="fig|421052.3.peg.3366"/>
<organism evidence="1 2">
    <name type="scientific">Acinetobacter rudis CIP 110305</name>
    <dbReference type="NCBI Taxonomy" id="421052"/>
    <lineage>
        <taxon>Bacteria</taxon>
        <taxon>Pseudomonadati</taxon>
        <taxon>Pseudomonadota</taxon>
        <taxon>Gammaproteobacteria</taxon>
        <taxon>Moraxellales</taxon>
        <taxon>Moraxellaceae</taxon>
        <taxon>Acinetobacter</taxon>
    </lineage>
</organism>
<accession>S3MV24</accession>
<dbReference type="Gene3D" id="1.25.40.10">
    <property type="entry name" value="Tetratricopeptide repeat domain"/>
    <property type="match status" value="1"/>
</dbReference>
<comment type="caution">
    <text evidence="1">The sequence shown here is derived from an EMBL/GenBank/DDBJ whole genome shotgun (WGS) entry which is preliminary data.</text>
</comment>
<evidence type="ECO:0000313" key="2">
    <source>
        <dbReference type="Proteomes" id="UP000014568"/>
    </source>
</evidence>
<evidence type="ECO:0000313" key="1">
    <source>
        <dbReference type="EMBL" id="EPF70408.1"/>
    </source>
</evidence>
<dbReference type="eggNOG" id="COG0457">
    <property type="taxonomic scope" value="Bacteria"/>
</dbReference>
<reference evidence="1 2" key="1">
    <citation type="submission" date="2013-06" db="EMBL/GenBank/DDBJ databases">
        <title>The Genome Sequence of Acinetobacter rudis CIP 110305.</title>
        <authorList>
            <consortium name="The Broad Institute Genome Sequencing Platform"/>
            <consortium name="The Broad Institute Genome Sequencing Center for Infectious Disease"/>
            <person name="Cerqueira G."/>
            <person name="Feldgarden M."/>
            <person name="Courvalin P."/>
            <person name="Perichon B."/>
            <person name="Grillot-Courvalin C."/>
            <person name="Clermont D."/>
            <person name="Rocha E."/>
            <person name="Yoon E.-J."/>
            <person name="Nemec A."/>
            <person name="Young S.K."/>
            <person name="Zeng Q."/>
            <person name="Gargeya S."/>
            <person name="Fitzgerald M."/>
            <person name="Abouelleil A."/>
            <person name="Alvarado L."/>
            <person name="Berlin A.M."/>
            <person name="Chapman S.B."/>
            <person name="Dewar J."/>
            <person name="Goldberg J."/>
            <person name="Griggs A."/>
            <person name="Gujja S."/>
            <person name="Hansen M."/>
            <person name="Howarth C."/>
            <person name="Imamovic A."/>
            <person name="Larimer J."/>
            <person name="McCowan C."/>
            <person name="Murphy C."/>
            <person name="Pearson M."/>
            <person name="Priest M."/>
            <person name="Roberts A."/>
            <person name="Saif S."/>
            <person name="Shea T."/>
            <person name="Sykes S."/>
            <person name="Wortman J."/>
            <person name="Nusbaum C."/>
            <person name="Birren B."/>
        </authorList>
    </citation>
    <scope>NUCLEOTIDE SEQUENCE [LARGE SCALE GENOMIC DNA]</scope>
    <source>
        <strain evidence="1 2">CIP 110305</strain>
    </source>
</reference>
<dbReference type="RefSeq" id="WP_016657794.1">
    <property type="nucleotide sequence ID" value="NZ_KE340355.1"/>
</dbReference>